<keyword evidence="1" id="KW-0812">Transmembrane</keyword>
<proteinExistence type="predicted"/>
<dbReference type="Pfam" id="PF11139">
    <property type="entry name" value="SfLAP"/>
    <property type="match status" value="1"/>
</dbReference>
<reference evidence="2 3" key="1">
    <citation type="submission" date="2021-09" db="EMBL/GenBank/DDBJ databases">
        <title>Whole genome sequence of Nocardioides sp. GBK3QG-3.</title>
        <authorList>
            <person name="Tuo L."/>
        </authorList>
    </citation>
    <scope>NUCLEOTIDE SEQUENCE [LARGE SCALE GENOMIC DNA]</scope>
    <source>
        <strain evidence="2 3">GBK3QG-3</strain>
    </source>
</reference>
<organism evidence="2 3">
    <name type="scientific">Nocardioides mangrovi</name>
    <dbReference type="NCBI Taxonomy" id="2874580"/>
    <lineage>
        <taxon>Bacteria</taxon>
        <taxon>Bacillati</taxon>
        <taxon>Actinomycetota</taxon>
        <taxon>Actinomycetes</taxon>
        <taxon>Propionibacteriales</taxon>
        <taxon>Nocardioidaceae</taxon>
        <taxon>Nocardioides</taxon>
    </lineage>
</organism>
<comment type="caution">
    <text evidence="2">The sequence shown here is derived from an EMBL/GenBank/DDBJ whole genome shotgun (WGS) entry which is preliminary data.</text>
</comment>
<dbReference type="InterPro" id="IPR021315">
    <property type="entry name" value="Gap/Sap"/>
</dbReference>
<protein>
    <submittedName>
        <fullName evidence="2">GAP family protein</fullName>
    </submittedName>
</protein>
<dbReference type="EMBL" id="JAIQZJ010000004">
    <property type="protein sequence ID" value="MBZ5738463.1"/>
    <property type="molecule type" value="Genomic_DNA"/>
</dbReference>
<feature type="transmembrane region" description="Helical" evidence="1">
    <location>
        <begin position="157"/>
        <end position="182"/>
    </location>
</feature>
<name>A0ABS7UCS0_9ACTN</name>
<evidence type="ECO:0000256" key="1">
    <source>
        <dbReference type="SAM" id="Phobius"/>
    </source>
</evidence>
<feature type="transmembrane region" description="Helical" evidence="1">
    <location>
        <begin position="42"/>
        <end position="63"/>
    </location>
</feature>
<feature type="transmembrane region" description="Helical" evidence="1">
    <location>
        <begin position="75"/>
        <end position="92"/>
    </location>
</feature>
<keyword evidence="1" id="KW-0472">Membrane</keyword>
<feature type="transmembrane region" description="Helical" evidence="1">
    <location>
        <begin position="6"/>
        <end position="30"/>
    </location>
</feature>
<accession>A0ABS7UCS0</accession>
<dbReference type="RefSeq" id="WP_224122835.1">
    <property type="nucleotide sequence ID" value="NZ_JAIQZJ010000004.1"/>
</dbReference>
<gene>
    <name evidence="2" type="ORF">K8U61_09855</name>
</gene>
<feature type="transmembrane region" description="Helical" evidence="1">
    <location>
        <begin position="202"/>
        <end position="221"/>
    </location>
</feature>
<sequence length="224" mass="22623">MGSVLGQLLPLAVGVAISPVPVIATILMLLGPRARAASAGFLLGWVAGILLATVVVVAIASSAGLDDDGDDPSAAAGWIKIALGALLLLMAVRQWRGRPRPGQEATLPRWMAAIDTLTLTKGAGLGLLLSAANPKNLLLCVAAGTAIGGAGTDTGEVVVAVAFFTVLAASTVAVPVVGYLVAHDRLAGPLDELKVWLEQHNAAVMSVLLLILGAVLVGKGLRVL</sequence>
<keyword evidence="3" id="KW-1185">Reference proteome</keyword>
<evidence type="ECO:0000313" key="2">
    <source>
        <dbReference type="EMBL" id="MBZ5738463.1"/>
    </source>
</evidence>
<keyword evidence="1" id="KW-1133">Transmembrane helix</keyword>
<evidence type="ECO:0000313" key="3">
    <source>
        <dbReference type="Proteomes" id="UP000780875"/>
    </source>
</evidence>
<dbReference type="Proteomes" id="UP000780875">
    <property type="component" value="Unassembled WGS sequence"/>
</dbReference>